<evidence type="ECO:0000313" key="6">
    <source>
        <dbReference type="WBParaSite" id="PDA_v2.g26074.t1"/>
    </source>
</evidence>
<sequence length="224" mass="24556">MSKSYEDPNDPIVGYCTKLTVKQTPVEKELEDTTIKNHQHYGMLGAPEVLQFGKNFIYLIGAKRVLDIGTFSGASALAWATALPSDGEVQSFDVDHSALKSIGLPIIQKHPELEKKITFNLGPAVEKLDGLIAKGESGKYDLAFIDADKINYTNYYKKCMKLLRSGGVILVDNALWNNAVTKNPSTFDSSTKAIDECNKYIFGDESSNSTLLTIGDGVHVAFKK</sequence>
<accession>A0A914QA93</accession>
<evidence type="ECO:0000256" key="1">
    <source>
        <dbReference type="ARBA" id="ARBA00022603"/>
    </source>
</evidence>
<dbReference type="CDD" id="cd02440">
    <property type="entry name" value="AdoMet_MTases"/>
    <property type="match status" value="1"/>
</dbReference>
<comment type="similarity">
    <text evidence="4">Belongs to the class I-like SAM-binding methyltransferase superfamily. Cation-dependent O-methyltransferase family.</text>
</comment>
<dbReference type="InterPro" id="IPR050362">
    <property type="entry name" value="Cation-dep_OMT"/>
</dbReference>
<dbReference type="Proteomes" id="UP000887578">
    <property type="component" value="Unplaced"/>
</dbReference>
<dbReference type="SUPFAM" id="SSF53335">
    <property type="entry name" value="S-adenosyl-L-methionine-dependent methyltransferases"/>
    <property type="match status" value="1"/>
</dbReference>
<dbReference type="AlphaFoldDB" id="A0A914QA93"/>
<protein>
    <submittedName>
        <fullName evidence="6">O-methyltransferase</fullName>
    </submittedName>
</protein>
<dbReference type="PANTHER" id="PTHR10509:SF93">
    <property type="entry name" value="CATECHOL O-METHYLTRANSFERASE DOMAIN-CONTAINING PROTEIN 1"/>
    <property type="match status" value="1"/>
</dbReference>
<evidence type="ECO:0000256" key="2">
    <source>
        <dbReference type="ARBA" id="ARBA00022679"/>
    </source>
</evidence>
<keyword evidence="1" id="KW-0489">Methyltransferase</keyword>
<keyword evidence="2" id="KW-0808">Transferase</keyword>
<proteinExistence type="inferred from homology"/>
<keyword evidence="5" id="KW-1185">Reference proteome</keyword>
<dbReference type="GO" id="GO:0008171">
    <property type="term" value="F:O-methyltransferase activity"/>
    <property type="evidence" value="ECO:0007669"/>
    <property type="project" value="InterPro"/>
</dbReference>
<evidence type="ECO:0000256" key="3">
    <source>
        <dbReference type="ARBA" id="ARBA00022691"/>
    </source>
</evidence>
<evidence type="ECO:0000313" key="5">
    <source>
        <dbReference type="Proteomes" id="UP000887578"/>
    </source>
</evidence>
<dbReference type="Gene3D" id="3.40.50.150">
    <property type="entry name" value="Vaccinia Virus protein VP39"/>
    <property type="match status" value="1"/>
</dbReference>
<dbReference type="InterPro" id="IPR029063">
    <property type="entry name" value="SAM-dependent_MTases_sf"/>
</dbReference>
<reference evidence="6" key="1">
    <citation type="submission" date="2022-11" db="UniProtKB">
        <authorList>
            <consortium name="WormBaseParasite"/>
        </authorList>
    </citation>
    <scope>IDENTIFICATION</scope>
</reference>
<name>A0A914QA93_9BILA</name>
<dbReference type="Pfam" id="PF01596">
    <property type="entry name" value="Methyltransf_3"/>
    <property type="match status" value="1"/>
</dbReference>
<organism evidence="5 6">
    <name type="scientific">Panagrolaimus davidi</name>
    <dbReference type="NCBI Taxonomy" id="227884"/>
    <lineage>
        <taxon>Eukaryota</taxon>
        <taxon>Metazoa</taxon>
        <taxon>Ecdysozoa</taxon>
        <taxon>Nematoda</taxon>
        <taxon>Chromadorea</taxon>
        <taxon>Rhabditida</taxon>
        <taxon>Tylenchina</taxon>
        <taxon>Panagrolaimomorpha</taxon>
        <taxon>Panagrolaimoidea</taxon>
        <taxon>Panagrolaimidae</taxon>
        <taxon>Panagrolaimus</taxon>
    </lineage>
</organism>
<dbReference type="InterPro" id="IPR002935">
    <property type="entry name" value="SAM_O-MeTrfase"/>
</dbReference>
<dbReference type="GO" id="GO:0032259">
    <property type="term" value="P:methylation"/>
    <property type="evidence" value="ECO:0007669"/>
    <property type="project" value="UniProtKB-KW"/>
</dbReference>
<dbReference type="PANTHER" id="PTHR10509">
    <property type="entry name" value="O-METHYLTRANSFERASE-RELATED"/>
    <property type="match status" value="1"/>
</dbReference>
<keyword evidence="3" id="KW-0949">S-adenosyl-L-methionine</keyword>
<evidence type="ECO:0000256" key="4">
    <source>
        <dbReference type="ARBA" id="ARBA00023453"/>
    </source>
</evidence>
<dbReference type="GO" id="GO:0008757">
    <property type="term" value="F:S-adenosylmethionine-dependent methyltransferase activity"/>
    <property type="evidence" value="ECO:0007669"/>
    <property type="project" value="TreeGrafter"/>
</dbReference>
<dbReference type="PROSITE" id="PS51682">
    <property type="entry name" value="SAM_OMT_I"/>
    <property type="match status" value="1"/>
</dbReference>
<dbReference type="WBParaSite" id="PDA_v2.g26074.t1">
    <property type="protein sequence ID" value="PDA_v2.g26074.t1"/>
    <property type="gene ID" value="PDA_v2.g26074"/>
</dbReference>